<name>A0A345XMR4_9ACTN</name>
<gene>
    <name evidence="3" type="ORF">DVA86_09995</name>
</gene>
<evidence type="ECO:0000256" key="1">
    <source>
        <dbReference type="SAM" id="MobiDB-lite"/>
    </source>
</evidence>
<feature type="region of interest" description="Disordered" evidence="1">
    <location>
        <begin position="1"/>
        <end position="51"/>
    </location>
</feature>
<organism evidence="3 4">
    <name type="scientific">Streptomyces armeniacus</name>
    <dbReference type="NCBI Taxonomy" id="83291"/>
    <lineage>
        <taxon>Bacteria</taxon>
        <taxon>Bacillati</taxon>
        <taxon>Actinomycetota</taxon>
        <taxon>Actinomycetes</taxon>
        <taxon>Kitasatosporales</taxon>
        <taxon>Streptomycetaceae</taxon>
        <taxon>Streptomyces</taxon>
    </lineage>
</organism>
<evidence type="ECO:0000313" key="3">
    <source>
        <dbReference type="EMBL" id="AXK32930.1"/>
    </source>
</evidence>
<dbReference type="KEGG" id="sarm:DVA86_09995"/>
<feature type="compositionally biased region" description="Pro residues" evidence="1">
    <location>
        <begin position="16"/>
        <end position="51"/>
    </location>
</feature>
<dbReference type="Proteomes" id="UP000254425">
    <property type="component" value="Chromosome"/>
</dbReference>
<protein>
    <submittedName>
        <fullName evidence="3">Uncharacterized protein</fullName>
    </submittedName>
</protein>
<feature type="transmembrane region" description="Helical" evidence="2">
    <location>
        <begin position="115"/>
        <end position="140"/>
    </location>
</feature>
<reference evidence="3 4" key="1">
    <citation type="submission" date="2018-07" db="EMBL/GenBank/DDBJ databases">
        <title>Draft genome of the type strain Streptomyces armeniacus ATCC 15676.</title>
        <authorList>
            <person name="Labana P."/>
            <person name="Gosse J.T."/>
            <person name="Boddy C.N."/>
        </authorList>
    </citation>
    <scope>NUCLEOTIDE SEQUENCE [LARGE SCALE GENOMIC DNA]</scope>
    <source>
        <strain evidence="3 4">ATCC 15676</strain>
    </source>
</reference>
<feature type="transmembrane region" description="Helical" evidence="2">
    <location>
        <begin position="185"/>
        <end position="202"/>
    </location>
</feature>
<keyword evidence="2" id="KW-0472">Membrane</keyword>
<feature type="transmembrane region" description="Helical" evidence="2">
    <location>
        <begin position="80"/>
        <end position="103"/>
    </location>
</feature>
<feature type="transmembrane region" description="Helical" evidence="2">
    <location>
        <begin position="152"/>
        <end position="173"/>
    </location>
</feature>
<dbReference type="AlphaFoldDB" id="A0A345XMR4"/>
<accession>A0A345XMR4</accession>
<keyword evidence="2" id="KW-0812">Transmembrane</keyword>
<keyword evidence="4" id="KW-1185">Reference proteome</keyword>
<dbReference type="RefSeq" id="WP_208877481.1">
    <property type="nucleotide sequence ID" value="NZ_CP031320.1"/>
</dbReference>
<evidence type="ECO:0000256" key="2">
    <source>
        <dbReference type="SAM" id="Phobius"/>
    </source>
</evidence>
<proteinExistence type="predicted"/>
<keyword evidence="2" id="KW-1133">Transmembrane helix</keyword>
<sequence length="215" mass="22294">MSNPPDPNNPYASGPYGPPPYGQTPPPYGQQAPPPYGYGQQPPPGMQPGMPPGYGYPQAPYPGAPWVPYEMPGQVVAARVMLFVAGSLWGLVAVAFIIAGLAVDDMADDLGANGTGGALIIALVGFVIFGGMSALHIVPATQFGHGGQGTRVTAIVAASVNTVLPALGFLGSMAQTYGTRTQNPALMMIWAATAIVTIVFCSNRQAGAWFNRPRH</sequence>
<dbReference type="EMBL" id="CP031320">
    <property type="protein sequence ID" value="AXK32930.1"/>
    <property type="molecule type" value="Genomic_DNA"/>
</dbReference>
<evidence type="ECO:0000313" key="4">
    <source>
        <dbReference type="Proteomes" id="UP000254425"/>
    </source>
</evidence>